<evidence type="ECO:0000313" key="3">
    <source>
        <dbReference type="Proteomes" id="UP000280935"/>
    </source>
</evidence>
<gene>
    <name evidence="2" type="ORF">EII35_12820</name>
</gene>
<protein>
    <recommendedName>
        <fullName evidence="1">Imm-5-like domain-containing protein</fullName>
    </recommendedName>
</protein>
<accession>A0A3P1WRN1</accession>
<comment type="caution">
    <text evidence="2">The sequence shown here is derived from an EMBL/GenBank/DDBJ whole genome shotgun (WGS) entry which is preliminary data.</text>
</comment>
<name>A0A3P1WRN1_9ACTN</name>
<sequence>MATSPQTLTEAQRRLVASWAADCADRVLHVFETEIPDDPRPRDGIERARAFGRGELGAAEVIRRRFEASRAAAAATGPAAKAAVWAAGQASAVAHMAAHALGAAAYAAKAASLGAADAERARRDEVRWQLDHMTPQVRAALARLPLLGEDPSGPLGKGLLATGTLAATIRDIQDELRSES</sequence>
<reference evidence="2 3" key="1">
    <citation type="submission" date="2018-11" db="EMBL/GenBank/DDBJ databases">
        <title>Genomes From Bacteria Associated with the Canine Oral Cavity: a Test Case for Automated Genome-Based Taxonomic Assignment.</title>
        <authorList>
            <person name="Coil D.A."/>
            <person name="Jospin G."/>
            <person name="Darling A.E."/>
            <person name="Wallis C."/>
            <person name="Davis I.J."/>
            <person name="Harris S."/>
            <person name="Eisen J.A."/>
            <person name="Holcombe L.J."/>
            <person name="O'Flynn C."/>
        </authorList>
    </citation>
    <scope>NUCLEOTIDE SEQUENCE [LARGE SCALE GENOMIC DNA]</scope>
    <source>
        <strain evidence="2 3">OH2822_COT-296</strain>
    </source>
</reference>
<dbReference type="RefSeq" id="WP_125228859.1">
    <property type="nucleotide sequence ID" value="NZ_RQYT01000040.1"/>
</dbReference>
<dbReference type="Pfam" id="PF21805">
    <property type="entry name" value="Imm5_like"/>
    <property type="match status" value="1"/>
</dbReference>
<evidence type="ECO:0000259" key="1">
    <source>
        <dbReference type="Pfam" id="PF21805"/>
    </source>
</evidence>
<dbReference type="AlphaFoldDB" id="A0A3P1WRN1"/>
<dbReference type="Proteomes" id="UP000280935">
    <property type="component" value="Unassembled WGS sequence"/>
</dbReference>
<dbReference type="EMBL" id="RQYT01000040">
    <property type="protein sequence ID" value="RRD48427.1"/>
    <property type="molecule type" value="Genomic_DNA"/>
</dbReference>
<dbReference type="OrthoDB" id="166981at2"/>
<evidence type="ECO:0000313" key="2">
    <source>
        <dbReference type="EMBL" id="RRD48427.1"/>
    </source>
</evidence>
<proteinExistence type="predicted"/>
<dbReference type="InterPro" id="IPR048667">
    <property type="entry name" value="Imm5-like"/>
</dbReference>
<organism evidence="2 3">
    <name type="scientific">Arachnia propionica</name>
    <dbReference type="NCBI Taxonomy" id="1750"/>
    <lineage>
        <taxon>Bacteria</taxon>
        <taxon>Bacillati</taxon>
        <taxon>Actinomycetota</taxon>
        <taxon>Actinomycetes</taxon>
        <taxon>Propionibacteriales</taxon>
        <taxon>Propionibacteriaceae</taxon>
        <taxon>Arachnia</taxon>
    </lineage>
</organism>
<feature type="domain" description="Imm-5-like" evidence="1">
    <location>
        <begin position="7"/>
        <end position="134"/>
    </location>
</feature>